<feature type="compositionally biased region" description="Basic and acidic residues" evidence="1">
    <location>
        <begin position="763"/>
        <end position="772"/>
    </location>
</feature>
<comment type="caution">
    <text evidence="2">The sequence shown here is derived from an EMBL/GenBank/DDBJ whole genome shotgun (WGS) entry which is preliminary data.</text>
</comment>
<reference evidence="2 3" key="1">
    <citation type="journal article" date="2020" name="ISME J.">
        <title>Uncovering the hidden diversity of litter-decomposition mechanisms in mushroom-forming fungi.</title>
        <authorList>
            <person name="Floudas D."/>
            <person name="Bentzer J."/>
            <person name="Ahren D."/>
            <person name="Johansson T."/>
            <person name="Persson P."/>
            <person name="Tunlid A."/>
        </authorList>
    </citation>
    <scope>NUCLEOTIDE SEQUENCE [LARGE SCALE GENOMIC DNA]</scope>
    <source>
        <strain evidence="2 3">CBS 291.85</strain>
    </source>
</reference>
<feature type="region of interest" description="Disordered" evidence="1">
    <location>
        <begin position="751"/>
        <end position="772"/>
    </location>
</feature>
<protein>
    <submittedName>
        <fullName evidence="2">Uncharacterized protein</fullName>
    </submittedName>
</protein>
<feature type="compositionally biased region" description="Polar residues" evidence="1">
    <location>
        <begin position="273"/>
        <end position="300"/>
    </location>
</feature>
<feature type="compositionally biased region" description="Polar residues" evidence="1">
    <location>
        <begin position="45"/>
        <end position="66"/>
    </location>
</feature>
<accession>A0A8H5LTJ3</accession>
<sequence length="772" mass="81924">MSQPAVAYSSHLSFEVSKTLQPWTIEDFQKQVNHSQIVQTFSSLLSNPENHNDASMSTSRNASKTSDVPAGDNATSTEGRYSSSEKGKWKAVNQGQHRVQGPRGRLDGMNSHSTNLENADHNIERGEGLTNDASVTPPWDEEQDDETSASNRPFPSSERKGKGKAVPQDEDSEEEEWVPCEIPKAPASSKDVDAFLANFLASAGPGTFEELEAQRPQPNAASDTVLEGAQPSATATSTLPQDHGHDQGLSLLVRVALDESASAGAGSGSNANPQTPQAPQTSQWSPSQFFSHRSASTSQIPPSSPFVSDSGSGSGLLPSLSPFVSHTPTQTPSTLYGSSSTSALSSGDGNGSVSAFASGSGSGSAFRFVLPERPQQYQTNSTPLPNPFLTKFGGRFDDDNDAADVDDQRKGNPGASGSRQAQDKNESIDGAGTVASSVSVGAGPSIGGSTSTSAYFGVNVSSLVDVDVIMENVFDTEMAVLEPGPPPNVNARVVHDSQINNVGGSANLSSNVFGQRFPVQAPSQQSYQAPEPEVHLLTNHPSIDCALGILSQISDVELDLAVSTIPQFSHSQLTDVAATAGHGPVFVSQSQHQSQQQPLPHTQLPEFYTAVDVCPPPVVEEPELELFTTGSITTFDTYWSDFSLSDNESTSSSSSSSSSDYLDYEDSDAPYDMDFAFRRRGFAAGGLGLSPGNENLMSTSLPVETTGIGIRGSQHWLGHRFSYTSDWDSLQGWRGQAGSAYRLTPRARRYSPYSPSLTLRGPAEGRRRSASV</sequence>
<dbReference type="EMBL" id="JAACJM010000014">
    <property type="protein sequence ID" value="KAF5369023.1"/>
    <property type="molecule type" value="Genomic_DNA"/>
</dbReference>
<organism evidence="2 3">
    <name type="scientific">Tetrapyrgos nigripes</name>
    <dbReference type="NCBI Taxonomy" id="182062"/>
    <lineage>
        <taxon>Eukaryota</taxon>
        <taxon>Fungi</taxon>
        <taxon>Dikarya</taxon>
        <taxon>Basidiomycota</taxon>
        <taxon>Agaricomycotina</taxon>
        <taxon>Agaricomycetes</taxon>
        <taxon>Agaricomycetidae</taxon>
        <taxon>Agaricales</taxon>
        <taxon>Marasmiineae</taxon>
        <taxon>Marasmiaceae</taxon>
        <taxon>Tetrapyrgos</taxon>
    </lineage>
</organism>
<feature type="compositionally biased region" description="Low complexity" evidence="1">
    <location>
        <begin position="260"/>
        <end position="272"/>
    </location>
</feature>
<feature type="compositionally biased region" description="Polar residues" evidence="1">
    <location>
        <begin position="73"/>
        <end position="82"/>
    </location>
</feature>
<feature type="compositionally biased region" description="Low complexity" evidence="1">
    <location>
        <begin position="305"/>
        <end position="322"/>
    </location>
</feature>
<dbReference type="AlphaFoldDB" id="A0A8H5LTJ3"/>
<name>A0A8H5LTJ3_9AGAR</name>
<feature type="compositionally biased region" description="Polar residues" evidence="1">
    <location>
        <begin position="231"/>
        <end position="240"/>
    </location>
</feature>
<feature type="compositionally biased region" description="Low complexity" evidence="1">
    <location>
        <begin position="333"/>
        <end position="368"/>
    </location>
</feature>
<evidence type="ECO:0000256" key="1">
    <source>
        <dbReference type="SAM" id="MobiDB-lite"/>
    </source>
</evidence>
<feature type="region of interest" description="Disordered" evidence="1">
    <location>
        <begin position="45"/>
        <end position="185"/>
    </location>
</feature>
<evidence type="ECO:0000313" key="2">
    <source>
        <dbReference type="EMBL" id="KAF5369023.1"/>
    </source>
</evidence>
<gene>
    <name evidence="2" type="ORF">D9758_002985</name>
</gene>
<keyword evidence="3" id="KW-1185">Reference proteome</keyword>
<feature type="compositionally biased region" description="Basic and acidic residues" evidence="1">
    <location>
        <begin position="118"/>
        <end position="127"/>
    </location>
</feature>
<dbReference type="Proteomes" id="UP000559256">
    <property type="component" value="Unassembled WGS sequence"/>
</dbReference>
<evidence type="ECO:0000313" key="3">
    <source>
        <dbReference type="Proteomes" id="UP000559256"/>
    </source>
</evidence>
<feature type="region of interest" description="Disordered" evidence="1">
    <location>
        <begin position="207"/>
        <end position="427"/>
    </location>
</feature>
<proteinExistence type="predicted"/>
<feature type="compositionally biased region" description="Acidic residues" evidence="1">
    <location>
        <begin position="168"/>
        <end position="178"/>
    </location>
</feature>